<sequence length="53" mass="6546">MNWNFLKTSKVVIKLKQQEEKHYPKVEEEQNVQINYKIETIQKQIKVDDYKYS</sequence>
<comment type="caution">
    <text evidence="1">The sequence shown here is derived from an EMBL/GenBank/DDBJ whole genome shotgun (WGS) entry which is preliminary data.</text>
</comment>
<accession>A0A2N0QPS3</accession>
<proteinExistence type="predicted"/>
<evidence type="ECO:0000313" key="1">
    <source>
        <dbReference type="EMBL" id="PKC53049.1"/>
    </source>
</evidence>
<evidence type="ECO:0000313" key="2">
    <source>
        <dbReference type="Proteomes" id="UP000232688"/>
    </source>
</evidence>
<gene>
    <name evidence="1" type="ORF">RhiirA1_480132</name>
</gene>
<dbReference type="Proteomes" id="UP000232688">
    <property type="component" value="Unassembled WGS sequence"/>
</dbReference>
<name>A0A2N0QPS3_9GLOM</name>
<dbReference type="VEuPathDB" id="FungiDB:RhiirA1_480132"/>
<reference evidence="1 2" key="2">
    <citation type="submission" date="2017-10" db="EMBL/GenBank/DDBJ databases">
        <title>Genome analyses suggest a sexual origin of heterokaryosis in a supposedly ancient asexual fungus.</title>
        <authorList>
            <person name="Corradi N."/>
            <person name="Sedzielewska K."/>
            <person name="Noel J."/>
            <person name="Charron P."/>
            <person name="Farinelli L."/>
            <person name="Marton T."/>
            <person name="Kruger M."/>
            <person name="Pelin A."/>
            <person name="Brachmann A."/>
            <person name="Corradi N."/>
        </authorList>
    </citation>
    <scope>NUCLEOTIDE SEQUENCE [LARGE SCALE GENOMIC DNA]</scope>
    <source>
        <strain evidence="1 2">A1</strain>
    </source>
</reference>
<dbReference type="AlphaFoldDB" id="A0A2N0QPS3"/>
<organism evidence="1 2">
    <name type="scientific">Rhizophagus irregularis</name>
    <dbReference type="NCBI Taxonomy" id="588596"/>
    <lineage>
        <taxon>Eukaryota</taxon>
        <taxon>Fungi</taxon>
        <taxon>Fungi incertae sedis</taxon>
        <taxon>Mucoromycota</taxon>
        <taxon>Glomeromycotina</taxon>
        <taxon>Glomeromycetes</taxon>
        <taxon>Glomerales</taxon>
        <taxon>Glomeraceae</taxon>
        <taxon>Rhizophagus</taxon>
    </lineage>
</organism>
<dbReference type="EMBL" id="LLXH01004747">
    <property type="protein sequence ID" value="PKC53049.1"/>
    <property type="molecule type" value="Genomic_DNA"/>
</dbReference>
<reference evidence="1 2" key="1">
    <citation type="submission" date="2017-10" db="EMBL/GenBank/DDBJ databases">
        <title>Extensive intraspecific genome diversity in a model arbuscular mycorrhizal fungus.</title>
        <authorList>
            <person name="Chen E.C.H."/>
            <person name="Morin E."/>
            <person name="Baudet D."/>
            <person name="Noel J."/>
            <person name="Ndikumana S."/>
            <person name="Charron P."/>
            <person name="St-Onge C."/>
            <person name="Giorgi J."/>
            <person name="Grigoriev I.V."/>
            <person name="Roux C."/>
            <person name="Martin F.M."/>
            <person name="Corradi N."/>
        </authorList>
    </citation>
    <scope>NUCLEOTIDE SEQUENCE [LARGE SCALE GENOMIC DNA]</scope>
    <source>
        <strain evidence="1 2">A1</strain>
    </source>
</reference>
<protein>
    <submittedName>
        <fullName evidence="1">Uncharacterized protein</fullName>
    </submittedName>
</protein>